<comment type="caution">
    <text evidence="1">The sequence shown here is derived from an EMBL/GenBank/DDBJ whole genome shotgun (WGS) entry which is preliminary data.</text>
</comment>
<evidence type="ECO:0000313" key="2">
    <source>
        <dbReference type="Proteomes" id="UP000547674"/>
    </source>
</evidence>
<evidence type="ECO:0000313" key="1">
    <source>
        <dbReference type="EMBL" id="NNF05556.1"/>
    </source>
</evidence>
<dbReference type="AlphaFoldDB" id="A0A7Y2H132"/>
<dbReference type="Proteomes" id="UP000547674">
    <property type="component" value="Unassembled WGS sequence"/>
</dbReference>
<reference evidence="1 2" key="1">
    <citation type="submission" date="2020-03" db="EMBL/GenBank/DDBJ databases">
        <title>Metabolic flexibility allows generalist bacteria to become dominant in a frequently disturbed ecosystem.</title>
        <authorList>
            <person name="Chen Y.-J."/>
            <person name="Leung P.M."/>
            <person name="Bay S.K."/>
            <person name="Hugenholtz P."/>
            <person name="Kessler A.J."/>
            <person name="Shelley G."/>
            <person name="Waite D.W."/>
            <person name="Cook P.L."/>
            <person name="Greening C."/>
        </authorList>
    </citation>
    <scope>NUCLEOTIDE SEQUENCE [LARGE SCALE GENOMIC DNA]</scope>
    <source>
        <strain evidence="1">SS_bin_28</strain>
    </source>
</reference>
<name>A0A7Y2H132_UNCEI</name>
<organism evidence="1 2">
    <name type="scientific">Eiseniibacteriota bacterium</name>
    <dbReference type="NCBI Taxonomy" id="2212470"/>
    <lineage>
        <taxon>Bacteria</taxon>
        <taxon>Candidatus Eiseniibacteriota</taxon>
    </lineage>
</organism>
<proteinExistence type="predicted"/>
<dbReference type="EMBL" id="JABDJR010000077">
    <property type="protein sequence ID" value="NNF05556.1"/>
    <property type="molecule type" value="Genomic_DNA"/>
</dbReference>
<sequence length="56" mass="5881">MNAVGLGDLAQAKAAIDEARRLVPDVSLEMVRRVLGAMGPDVDRNMMGALSQAGLE</sequence>
<accession>A0A7Y2H132</accession>
<protein>
    <submittedName>
        <fullName evidence="1">Uncharacterized protein</fullName>
    </submittedName>
</protein>
<gene>
    <name evidence="1" type="ORF">HKN21_02230</name>
</gene>